<dbReference type="EMBL" id="QTSX02006781">
    <property type="protein sequence ID" value="KAJ9052131.1"/>
    <property type="molecule type" value="Genomic_DNA"/>
</dbReference>
<accession>A0ACC2RPZ9</accession>
<dbReference type="Proteomes" id="UP001165960">
    <property type="component" value="Unassembled WGS sequence"/>
</dbReference>
<keyword evidence="2" id="KW-1185">Reference proteome</keyword>
<organism evidence="1 2">
    <name type="scientific">Entomophthora muscae</name>
    <dbReference type="NCBI Taxonomy" id="34485"/>
    <lineage>
        <taxon>Eukaryota</taxon>
        <taxon>Fungi</taxon>
        <taxon>Fungi incertae sedis</taxon>
        <taxon>Zoopagomycota</taxon>
        <taxon>Entomophthoromycotina</taxon>
        <taxon>Entomophthoromycetes</taxon>
        <taxon>Entomophthorales</taxon>
        <taxon>Entomophthoraceae</taxon>
        <taxon>Entomophthora</taxon>
    </lineage>
</organism>
<evidence type="ECO:0000313" key="1">
    <source>
        <dbReference type="EMBL" id="KAJ9052131.1"/>
    </source>
</evidence>
<sequence>MLDLLQQDPKLPLTQVQKQLAHHNIWVSECMVQLWMHRKVAFIWVLTNFAGNQWDGAEDSPYDTAIKSTLVRCLTSLTDDIMFVSYYKLSIAFDNFSEQGKAATKNGRKKVKKGTFIGAFLAVSAKGFVYYQTNPGFINGYSYSYILGGLLNSWDGSNSKYRVFLSHQIEEAPLPLRPSRDAGTRPQSTPPAMQTSIWLMLSYSTLKIHYRSAALRLSMTSIFVTVSFIMLGIVCSSKKAQKARKPVSKLTKLTDLNQTVD</sequence>
<name>A0ACC2RPZ9_9FUNG</name>
<comment type="caution">
    <text evidence="1">The sequence shown here is derived from an EMBL/GenBank/DDBJ whole genome shotgun (WGS) entry which is preliminary data.</text>
</comment>
<protein>
    <submittedName>
        <fullName evidence="1">Uncharacterized protein</fullName>
    </submittedName>
</protein>
<evidence type="ECO:0000313" key="2">
    <source>
        <dbReference type="Proteomes" id="UP001165960"/>
    </source>
</evidence>
<reference evidence="1" key="1">
    <citation type="submission" date="2022-04" db="EMBL/GenBank/DDBJ databases">
        <title>Genome of the entomopathogenic fungus Entomophthora muscae.</title>
        <authorList>
            <person name="Elya C."/>
            <person name="Lovett B.R."/>
            <person name="Lee E."/>
            <person name="Macias A.M."/>
            <person name="Hajek A.E."/>
            <person name="De Bivort B.L."/>
            <person name="Kasson M.T."/>
            <person name="De Fine Licht H.H."/>
            <person name="Stajich J.E."/>
        </authorList>
    </citation>
    <scope>NUCLEOTIDE SEQUENCE</scope>
    <source>
        <strain evidence="1">Berkeley</strain>
    </source>
</reference>
<gene>
    <name evidence="1" type="ORF">DSO57_1037259</name>
</gene>
<proteinExistence type="predicted"/>